<protein>
    <submittedName>
        <fullName evidence="2">Uncharacterized protein</fullName>
    </submittedName>
</protein>
<gene>
    <name evidence="2" type="ORF">PanWU01x14_308480</name>
</gene>
<evidence type="ECO:0000256" key="1">
    <source>
        <dbReference type="SAM" id="MobiDB-lite"/>
    </source>
</evidence>
<evidence type="ECO:0000313" key="2">
    <source>
        <dbReference type="EMBL" id="PON38933.1"/>
    </source>
</evidence>
<feature type="region of interest" description="Disordered" evidence="1">
    <location>
        <begin position="120"/>
        <end position="139"/>
    </location>
</feature>
<feature type="region of interest" description="Disordered" evidence="1">
    <location>
        <begin position="65"/>
        <end position="92"/>
    </location>
</feature>
<reference evidence="3" key="1">
    <citation type="submission" date="2016-06" db="EMBL/GenBank/DDBJ databases">
        <title>Parallel loss of symbiosis genes in relatives of nitrogen-fixing non-legume Parasponia.</title>
        <authorList>
            <person name="Van Velzen R."/>
            <person name="Holmer R."/>
            <person name="Bu F."/>
            <person name="Rutten L."/>
            <person name="Van Zeijl A."/>
            <person name="Liu W."/>
            <person name="Santuari L."/>
            <person name="Cao Q."/>
            <person name="Sharma T."/>
            <person name="Shen D."/>
            <person name="Roswanjaya Y."/>
            <person name="Wardhani T."/>
            <person name="Kalhor M.S."/>
            <person name="Jansen J."/>
            <person name="Van den Hoogen J."/>
            <person name="Gungor B."/>
            <person name="Hartog M."/>
            <person name="Hontelez J."/>
            <person name="Verver J."/>
            <person name="Yang W.-C."/>
            <person name="Schijlen E."/>
            <person name="Repin R."/>
            <person name="Schilthuizen M."/>
            <person name="Schranz E."/>
            <person name="Heidstra R."/>
            <person name="Miyata K."/>
            <person name="Fedorova E."/>
            <person name="Kohlen W."/>
            <person name="Bisseling T."/>
            <person name="Smit S."/>
            <person name="Geurts R."/>
        </authorList>
    </citation>
    <scope>NUCLEOTIDE SEQUENCE [LARGE SCALE GENOMIC DNA]</scope>
    <source>
        <strain evidence="3">cv. WU1-14</strain>
    </source>
</reference>
<feature type="compositionally biased region" description="Basic and acidic residues" evidence="1">
    <location>
        <begin position="15"/>
        <end position="31"/>
    </location>
</feature>
<organism evidence="2 3">
    <name type="scientific">Parasponia andersonii</name>
    <name type="common">Sponia andersonii</name>
    <dbReference type="NCBI Taxonomy" id="3476"/>
    <lineage>
        <taxon>Eukaryota</taxon>
        <taxon>Viridiplantae</taxon>
        <taxon>Streptophyta</taxon>
        <taxon>Embryophyta</taxon>
        <taxon>Tracheophyta</taxon>
        <taxon>Spermatophyta</taxon>
        <taxon>Magnoliopsida</taxon>
        <taxon>eudicotyledons</taxon>
        <taxon>Gunneridae</taxon>
        <taxon>Pentapetalae</taxon>
        <taxon>rosids</taxon>
        <taxon>fabids</taxon>
        <taxon>Rosales</taxon>
        <taxon>Cannabaceae</taxon>
        <taxon>Parasponia</taxon>
    </lineage>
</organism>
<accession>A0A2P5AQW7</accession>
<sequence>MKAVISPSAYGSSEFKAESTTDPKRFSRSDLETTTAGGLRPQSPAAPDPDIVLNAFLEPRQLAVRGPKGLLSRNNDPHLNSRRGQKPQGSSNWIRWKAAPRLQTRTEHLMRFWVGARAGTSRPDRTAMCPNLAPNRLKP</sequence>
<feature type="region of interest" description="Disordered" evidence="1">
    <location>
        <begin position="1"/>
        <end position="50"/>
    </location>
</feature>
<dbReference type="AlphaFoldDB" id="A0A2P5AQW7"/>
<comment type="caution">
    <text evidence="2">The sequence shown here is derived from an EMBL/GenBank/DDBJ whole genome shotgun (WGS) entry which is preliminary data.</text>
</comment>
<name>A0A2P5AQW7_PARAD</name>
<dbReference type="EMBL" id="JXTB01000480">
    <property type="protein sequence ID" value="PON38933.1"/>
    <property type="molecule type" value="Genomic_DNA"/>
</dbReference>
<proteinExistence type="predicted"/>
<keyword evidence="3" id="KW-1185">Reference proteome</keyword>
<dbReference type="Proteomes" id="UP000237105">
    <property type="component" value="Unassembled WGS sequence"/>
</dbReference>
<evidence type="ECO:0000313" key="3">
    <source>
        <dbReference type="Proteomes" id="UP000237105"/>
    </source>
</evidence>